<comment type="caution">
    <text evidence="2">The sequence shown here is derived from an EMBL/GenBank/DDBJ whole genome shotgun (WGS) entry which is preliminary data.</text>
</comment>
<keyword evidence="1" id="KW-1133">Transmembrane helix</keyword>
<name>A0ABR2H4E6_9EUKA</name>
<proteinExistence type="predicted"/>
<keyword evidence="3" id="KW-1185">Reference proteome</keyword>
<keyword evidence="1" id="KW-0472">Membrane</keyword>
<gene>
    <name evidence="2" type="ORF">M9Y10_027304</name>
</gene>
<keyword evidence="1" id="KW-0812">Transmembrane</keyword>
<evidence type="ECO:0000256" key="1">
    <source>
        <dbReference type="SAM" id="Phobius"/>
    </source>
</evidence>
<dbReference type="EMBL" id="JAPFFF010000042">
    <property type="protein sequence ID" value="KAK8841104.1"/>
    <property type="molecule type" value="Genomic_DNA"/>
</dbReference>
<reference evidence="2 3" key="1">
    <citation type="submission" date="2024-04" db="EMBL/GenBank/DDBJ databases">
        <title>Tritrichomonas musculus Genome.</title>
        <authorList>
            <person name="Alves-Ferreira E."/>
            <person name="Grigg M."/>
            <person name="Lorenzi H."/>
            <person name="Galac M."/>
        </authorList>
    </citation>
    <scope>NUCLEOTIDE SEQUENCE [LARGE SCALE GENOMIC DNA]</scope>
    <source>
        <strain evidence="2 3">EAF2021</strain>
    </source>
</reference>
<evidence type="ECO:0000313" key="3">
    <source>
        <dbReference type="Proteomes" id="UP001470230"/>
    </source>
</evidence>
<sequence length="667" mass="77893">MSWVEAEREELLRKEFLKQFGLWGYEQENIRWQKEREKHPPREFVDFLSSNEPADISPQPQQPQYIDTAPDIDQDEAQYLATYQNMNVVDVSTEVITKLRNFASGQIPEWYKEIQTSIEKQSFPNYIKFYFLRLLVEYFTGNYLLGKDMTPTQAAAQVKQSFLNGISLIDAVAAVQKERYLQIVNLPLNNAILDQTGLTEEEAHVFFKFWKKNNEKPDFWESHKTQYCTDEFVFGDNAYQINLSYVQLANVFLGDKMRKVHTNWRNLNDTSNGLNILRGLHLSIFENEDFQPSVIDFWTQGKGDEEKMIKENLDFERLMHAIQRDIGLNGFLSVQGTQTIISHNLPFKNLEKAILTLQASGERITAENVAKQYFALEADYQKLKEITEIRARLADLKQRGVTNARAMLKKLVRDKDQFWERFNISDQLPENLQHYFDDLENSIRATRHDFMEREFQFADENRGGDENKWLEEQISILMKSLDETNDKLRNSLKEKEAQASNGAKTTMINVAKILQDAITKRNAMIDEIRNGNIKRDAVKDVLKAKNPEVTNKEIEEEAAKYKDKDVDEAKLIIENEKQISENQWLEVYNYFAKVMSRMRKRIPGQNGILCSHKSINNFIVLINLLIMPSTLWLFSVVVRYFMFFSLMKSKTVDDKYAASSSLVIEYT</sequence>
<dbReference type="Proteomes" id="UP001470230">
    <property type="component" value="Unassembled WGS sequence"/>
</dbReference>
<accession>A0ABR2H4E6</accession>
<protein>
    <submittedName>
        <fullName evidence="2">Uncharacterized protein</fullName>
    </submittedName>
</protein>
<evidence type="ECO:0000313" key="2">
    <source>
        <dbReference type="EMBL" id="KAK8841104.1"/>
    </source>
</evidence>
<feature type="transmembrane region" description="Helical" evidence="1">
    <location>
        <begin position="618"/>
        <end position="641"/>
    </location>
</feature>
<organism evidence="2 3">
    <name type="scientific">Tritrichomonas musculus</name>
    <dbReference type="NCBI Taxonomy" id="1915356"/>
    <lineage>
        <taxon>Eukaryota</taxon>
        <taxon>Metamonada</taxon>
        <taxon>Parabasalia</taxon>
        <taxon>Tritrichomonadida</taxon>
        <taxon>Tritrichomonadidae</taxon>
        <taxon>Tritrichomonas</taxon>
    </lineage>
</organism>